<comment type="caution">
    <text evidence="2">The sequence shown here is derived from an EMBL/GenBank/DDBJ whole genome shotgun (WGS) entry which is preliminary data.</text>
</comment>
<evidence type="ECO:0000313" key="2">
    <source>
        <dbReference type="EMBL" id="KAK0383842.1"/>
    </source>
</evidence>
<evidence type="ECO:0000256" key="1">
    <source>
        <dbReference type="SAM" id="MobiDB-lite"/>
    </source>
</evidence>
<feature type="compositionally biased region" description="Low complexity" evidence="1">
    <location>
        <begin position="39"/>
        <end position="49"/>
    </location>
</feature>
<reference evidence="2" key="1">
    <citation type="submission" date="2022-10" db="EMBL/GenBank/DDBJ databases">
        <title>Determination and structural analysis of whole genome sequence of Sarocladium strictum F4-1.</title>
        <authorList>
            <person name="Hu L."/>
            <person name="Jiang Y."/>
        </authorList>
    </citation>
    <scope>NUCLEOTIDE SEQUENCE</scope>
    <source>
        <strain evidence="2">F4-1</strain>
    </source>
</reference>
<evidence type="ECO:0000313" key="3">
    <source>
        <dbReference type="Proteomes" id="UP001175261"/>
    </source>
</evidence>
<sequence length="126" mass="13693">MSTTTTTTQAQPAALQTVLQDYRLHHSEASGDAAKAESTRSSSSTATAAQPPVAWDVSHRRVPPYRPTNRDRDQAEVAVYLSGAERAFITTMFTGLFVNASTAKAWRSTVGKLNSNIFRYSVGGER</sequence>
<accession>A0AA39GAP5</accession>
<dbReference type="AlphaFoldDB" id="A0AA39GAP5"/>
<feature type="region of interest" description="Disordered" evidence="1">
    <location>
        <begin position="26"/>
        <end position="73"/>
    </location>
</feature>
<protein>
    <submittedName>
        <fullName evidence="2">Uncharacterized protein</fullName>
    </submittedName>
</protein>
<proteinExistence type="predicted"/>
<feature type="compositionally biased region" description="Basic and acidic residues" evidence="1">
    <location>
        <begin position="26"/>
        <end position="38"/>
    </location>
</feature>
<gene>
    <name evidence="2" type="ORF">NLU13_9753</name>
</gene>
<dbReference type="Proteomes" id="UP001175261">
    <property type="component" value="Unassembled WGS sequence"/>
</dbReference>
<dbReference type="EMBL" id="JAPDFR010000009">
    <property type="protein sequence ID" value="KAK0383842.1"/>
    <property type="molecule type" value="Genomic_DNA"/>
</dbReference>
<name>A0AA39GAP5_SARSR</name>
<organism evidence="2 3">
    <name type="scientific">Sarocladium strictum</name>
    <name type="common">Black bundle disease fungus</name>
    <name type="synonym">Acremonium strictum</name>
    <dbReference type="NCBI Taxonomy" id="5046"/>
    <lineage>
        <taxon>Eukaryota</taxon>
        <taxon>Fungi</taxon>
        <taxon>Dikarya</taxon>
        <taxon>Ascomycota</taxon>
        <taxon>Pezizomycotina</taxon>
        <taxon>Sordariomycetes</taxon>
        <taxon>Hypocreomycetidae</taxon>
        <taxon>Hypocreales</taxon>
        <taxon>Sarocladiaceae</taxon>
        <taxon>Sarocladium</taxon>
    </lineage>
</organism>
<keyword evidence="3" id="KW-1185">Reference proteome</keyword>